<dbReference type="InterPro" id="IPR004507">
    <property type="entry name" value="UbiX-like"/>
</dbReference>
<feature type="binding site" evidence="5">
    <location>
        <position position="132"/>
    </location>
    <ligand>
        <name>FMN</name>
        <dbReference type="ChEBI" id="CHEBI:58210"/>
    </ligand>
</feature>
<evidence type="ECO:0000256" key="3">
    <source>
        <dbReference type="ARBA" id="ARBA00022643"/>
    </source>
</evidence>
<protein>
    <recommendedName>
        <fullName evidence="5">Flavin prenyltransferase UbiX</fullName>
        <ecNumber evidence="5">2.5.1.129</ecNumber>
    </recommendedName>
</protein>
<evidence type="ECO:0000256" key="1">
    <source>
        <dbReference type="ARBA" id="ARBA00022602"/>
    </source>
</evidence>
<organism evidence="7">
    <name type="scientific">Desulfobacca acetoxidans</name>
    <dbReference type="NCBI Taxonomy" id="60893"/>
    <lineage>
        <taxon>Bacteria</taxon>
        <taxon>Pseudomonadati</taxon>
        <taxon>Thermodesulfobacteriota</taxon>
        <taxon>Desulfobaccia</taxon>
        <taxon>Desulfobaccales</taxon>
        <taxon>Desulfobaccaceae</taxon>
        <taxon>Desulfobacca</taxon>
    </lineage>
</organism>
<keyword evidence="1 5" id="KW-0637">Prenyltransferase</keyword>
<dbReference type="AlphaFoldDB" id="A0A7V6A6S1"/>
<gene>
    <name evidence="5" type="primary">ubiX</name>
    <name evidence="7" type="ORF">ENV52_14420</name>
</gene>
<dbReference type="InterPro" id="IPR003382">
    <property type="entry name" value="Flavoprotein"/>
</dbReference>
<dbReference type="InterPro" id="IPR036551">
    <property type="entry name" value="Flavin_trans-like"/>
</dbReference>
<evidence type="ECO:0000256" key="2">
    <source>
        <dbReference type="ARBA" id="ARBA00022630"/>
    </source>
</evidence>
<proteinExistence type="inferred from homology"/>
<name>A0A7V6A6S1_9BACT</name>
<feature type="binding site" evidence="5">
    <location>
        <position position="162"/>
    </location>
    <ligand>
        <name>dimethylallyl phosphate</name>
        <dbReference type="ChEBI" id="CHEBI:88052"/>
    </ligand>
</feature>
<dbReference type="EC" id="2.5.1.129" evidence="5"/>
<feature type="binding site" evidence="5">
    <location>
        <position position="46"/>
    </location>
    <ligand>
        <name>FMN</name>
        <dbReference type="ChEBI" id="CHEBI:58210"/>
    </ligand>
</feature>
<dbReference type="EMBL" id="DTGR01000220">
    <property type="protein sequence ID" value="HHS30883.1"/>
    <property type="molecule type" value="Genomic_DNA"/>
</dbReference>
<accession>A0A7V6A6S1</accession>
<comment type="similarity">
    <text evidence="5">Belongs to the UbiX/PAD1 family.</text>
</comment>
<evidence type="ECO:0000256" key="4">
    <source>
        <dbReference type="ARBA" id="ARBA00022679"/>
    </source>
</evidence>
<dbReference type="Pfam" id="PF02441">
    <property type="entry name" value="Flavoprotein"/>
    <property type="match status" value="1"/>
</dbReference>
<keyword evidence="2 5" id="KW-0285">Flavoprotein</keyword>
<dbReference type="Gene3D" id="3.40.50.1950">
    <property type="entry name" value="Flavin prenyltransferase-like"/>
    <property type="match status" value="1"/>
</dbReference>
<dbReference type="GO" id="GO:0106141">
    <property type="term" value="F:flavin prenyltransferase activity"/>
    <property type="evidence" value="ECO:0007669"/>
    <property type="project" value="UniProtKB-EC"/>
</dbReference>
<comment type="catalytic activity">
    <reaction evidence="5">
        <text>dimethylallyl phosphate + FMNH2 = prenylated FMNH2 + phosphate</text>
        <dbReference type="Rhea" id="RHEA:37743"/>
        <dbReference type="ChEBI" id="CHEBI:43474"/>
        <dbReference type="ChEBI" id="CHEBI:57618"/>
        <dbReference type="ChEBI" id="CHEBI:87467"/>
        <dbReference type="ChEBI" id="CHEBI:88052"/>
        <dbReference type="EC" id="2.5.1.129"/>
    </reaction>
</comment>
<comment type="function">
    <text evidence="5">Flavin prenyltransferase that catalyzes the synthesis of the prenylated FMN cofactor (prenyl-FMN) for 4-hydroxy-3-polyprenylbenzoic acid decarboxylase UbiD. The prenyltransferase is metal-independent and links a dimethylallyl moiety from dimethylallyl monophosphate (DMAP) to the flavin N5 and C6 atoms of FMN.</text>
</comment>
<keyword evidence="4 5" id="KW-0808">Transferase</keyword>
<evidence type="ECO:0000313" key="7">
    <source>
        <dbReference type="EMBL" id="HHS30883.1"/>
    </source>
</evidence>
<reference evidence="7" key="1">
    <citation type="journal article" date="2020" name="mSystems">
        <title>Genome- and Community-Level Interaction Insights into Carbon Utilization and Element Cycling Functions of Hydrothermarchaeota in Hydrothermal Sediment.</title>
        <authorList>
            <person name="Zhou Z."/>
            <person name="Liu Y."/>
            <person name="Xu W."/>
            <person name="Pan J."/>
            <person name="Luo Z.H."/>
            <person name="Li M."/>
        </authorList>
    </citation>
    <scope>NUCLEOTIDE SEQUENCE [LARGE SCALE GENOMIC DNA]</scope>
    <source>
        <strain evidence="7">SpSt-767</strain>
    </source>
</reference>
<feature type="binding site" evidence="5">
    <location>
        <position position="178"/>
    </location>
    <ligand>
        <name>dimethylallyl phosphate</name>
        <dbReference type="ChEBI" id="CHEBI:88052"/>
    </ligand>
</feature>
<evidence type="ECO:0000259" key="6">
    <source>
        <dbReference type="Pfam" id="PF02441"/>
    </source>
</evidence>
<dbReference type="NCBIfam" id="TIGR00421">
    <property type="entry name" value="ubiX_pad"/>
    <property type="match status" value="1"/>
</dbReference>
<dbReference type="NCBIfam" id="NF004685">
    <property type="entry name" value="PRK06029.1"/>
    <property type="match status" value="1"/>
</dbReference>
<dbReference type="HAMAP" id="MF_01984">
    <property type="entry name" value="ubiX_pad"/>
    <property type="match status" value="1"/>
</dbReference>
<comment type="caution">
    <text evidence="5">Lacks conserved residue(s) required for the propagation of feature annotation.</text>
</comment>
<comment type="caution">
    <text evidence="7">The sequence shown here is derived from an EMBL/GenBank/DDBJ whole genome shotgun (WGS) entry which is preliminary data.</text>
</comment>
<dbReference type="SUPFAM" id="SSF52507">
    <property type="entry name" value="Homo-oligomeric flavin-containing Cys decarboxylases, HFCD"/>
    <property type="match status" value="1"/>
</dbReference>
<feature type="domain" description="Flavoprotein" evidence="6">
    <location>
        <begin position="12"/>
        <end position="183"/>
    </location>
</feature>
<feature type="binding site" evidence="5">
    <location>
        <begin position="97"/>
        <end position="100"/>
    </location>
    <ligand>
        <name>FMN</name>
        <dbReference type="ChEBI" id="CHEBI:58210"/>
    </ligand>
</feature>
<feature type="binding site" evidence="5">
    <location>
        <begin position="19"/>
        <end position="21"/>
    </location>
    <ligand>
        <name>FMN</name>
        <dbReference type="ChEBI" id="CHEBI:58210"/>
    </ligand>
</feature>
<evidence type="ECO:0000256" key="5">
    <source>
        <dbReference type="HAMAP-Rule" id="MF_01984"/>
    </source>
</evidence>
<keyword evidence="3 5" id="KW-0288">FMN</keyword>
<sequence>MTKLPQSPGKHRLVVAVTGASGMLYARELCAFLATCPEVEVHAVASEAGEQVLRLELGQDLSELAGPNAIVHGAKNFAAPLASGSFMARGMVVIPCTMGTLGAIAQGQSRNLIHRTAEVMLKEKRPLILVVRETPLSLVHLRNMVAAAEAGATIFPAMPGFYHRPRDLTEMARNFVGRILDHLSLKHDLSKRWGEEGTNL</sequence>